<accession>A0A804KVJ5</accession>
<dbReference type="Gramene" id="Ma10_t12760.1">
    <property type="protein sequence ID" value="Ma10_p12760.1"/>
    <property type="gene ID" value="Ma10_g12760"/>
</dbReference>
<sequence length="49" mass="5623">MRTGRTVVLLFLVLMGFLGWKSCAVDAKPRRLLLDTDMDTDDFFALLYP</sequence>
<feature type="signal peptide" evidence="1">
    <location>
        <begin position="1"/>
        <end position="24"/>
    </location>
</feature>
<keyword evidence="3" id="KW-1185">Reference proteome</keyword>
<proteinExistence type="predicted"/>
<evidence type="ECO:0000313" key="2">
    <source>
        <dbReference type="EnsemblPlants" id="Ma10_p12760.1"/>
    </source>
</evidence>
<organism evidence="2 3">
    <name type="scientific">Musa acuminata subsp. malaccensis</name>
    <name type="common">Wild banana</name>
    <name type="synonym">Musa malaccensis</name>
    <dbReference type="NCBI Taxonomy" id="214687"/>
    <lineage>
        <taxon>Eukaryota</taxon>
        <taxon>Viridiplantae</taxon>
        <taxon>Streptophyta</taxon>
        <taxon>Embryophyta</taxon>
        <taxon>Tracheophyta</taxon>
        <taxon>Spermatophyta</taxon>
        <taxon>Magnoliopsida</taxon>
        <taxon>Liliopsida</taxon>
        <taxon>Zingiberales</taxon>
        <taxon>Musaceae</taxon>
        <taxon>Musa</taxon>
    </lineage>
</organism>
<feature type="chain" id="PRO_5032743681" evidence="1">
    <location>
        <begin position="25"/>
        <end position="49"/>
    </location>
</feature>
<name>A0A804KVJ5_MUSAM</name>
<dbReference type="Proteomes" id="UP000012960">
    <property type="component" value="Unplaced"/>
</dbReference>
<keyword evidence="1" id="KW-0732">Signal</keyword>
<dbReference type="EnsemblPlants" id="Ma10_t12760.1">
    <property type="protein sequence ID" value="Ma10_p12760.1"/>
    <property type="gene ID" value="Ma10_g12760"/>
</dbReference>
<evidence type="ECO:0000313" key="3">
    <source>
        <dbReference type="Proteomes" id="UP000012960"/>
    </source>
</evidence>
<protein>
    <submittedName>
        <fullName evidence="2">Uncharacterized protein</fullName>
    </submittedName>
</protein>
<dbReference type="InParanoid" id="A0A804KVJ5"/>
<evidence type="ECO:0000256" key="1">
    <source>
        <dbReference type="SAM" id="SignalP"/>
    </source>
</evidence>
<dbReference type="AlphaFoldDB" id="A0A804KVJ5"/>
<reference evidence="2" key="1">
    <citation type="submission" date="2021-05" db="UniProtKB">
        <authorList>
            <consortium name="EnsemblPlants"/>
        </authorList>
    </citation>
    <scope>IDENTIFICATION</scope>
    <source>
        <strain evidence="2">subsp. malaccensis</strain>
    </source>
</reference>